<accession>A0A164MGJ9</accession>
<organism evidence="6 7">
    <name type="scientific">Nocardia terpenica</name>
    <dbReference type="NCBI Taxonomy" id="455432"/>
    <lineage>
        <taxon>Bacteria</taxon>
        <taxon>Bacillati</taxon>
        <taxon>Actinomycetota</taxon>
        <taxon>Actinomycetes</taxon>
        <taxon>Mycobacteriales</taxon>
        <taxon>Nocardiaceae</taxon>
        <taxon>Nocardia</taxon>
    </lineage>
</organism>
<dbReference type="InterPro" id="IPR051786">
    <property type="entry name" value="ASN_synthetase/amidase"/>
</dbReference>
<dbReference type="AlphaFoldDB" id="A0A164MGJ9"/>
<dbReference type="PANTHER" id="PTHR43284:SF1">
    <property type="entry name" value="ASPARAGINE SYNTHETASE"/>
    <property type="match status" value="1"/>
</dbReference>
<dbReference type="InterPro" id="IPR014729">
    <property type="entry name" value="Rossmann-like_a/b/a_fold"/>
</dbReference>
<comment type="catalytic activity">
    <reaction evidence="4">
        <text>L-aspartate + L-glutamine + ATP + H2O = L-asparagine + L-glutamate + AMP + diphosphate + H(+)</text>
        <dbReference type="Rhea" id="RHEA:12228"/>
        <dbReference type="ChEBI" id="CHEBI:15377"/>
        <dbReference type="ChEBI" id="CHEBI:15378"/>
        <dbReference type="ChEBI" id="CHEBI:29985"/>
        <dbReference type="ChEBI" id="CHEBI:29991"/>
        <dbReference type="ChEBI" id="CHEBI:30616"/>
        <dbReference type="ChEBI" id="CHEBI:33019"/>
        <dbReference type="ChEBI" id="CHEBI:58048"/>
        <dbReference type="ChEBI" id="CHEBI:58359"/>
        <dbReference type="ChEBI" id="CHEBI:456215"/>
        <dbReference type="EC" id="6.3.5.4"/>
    </reaction>
</comment>
<evidence type="ECO:0000256" key="4">
    <source>
        <dbReference type="ARBA" id="ARBA00048741"/>
    </source>
</evidence>
<reference evidence="6 7" key="1">
    <citation type="submission" date="2016-04" db="EMBL/GenBank/DDBJ databases">
        <authorList>
            <person name="Evans L.H."/>
            <person name="Alamgir A."/>
            <person name="Owens N."/>
            <person name="Weber N.D."/>
            <person name="Virtaneva K."/>
            <person name="Barbian K."/>
            <person name="Babar A."/>
            <person name="Rosenke K."/>
        </authorList>
    </citation>
    <scope>NUCLEOTIDE SEQUENCE [LARGE SCALE GENOMIC DNA]</scope>
    <source>
        <strain evidence="6 7">IFM 0406</strain>
    </source>
</reference>
<dbReference type="Pfam" id="PF00733">
    <property type="entry name" value="Asn_synthase"/>
    <property type="match status" value="1"/>
</dbReference>
<dbReference type="GO" id="GO:0006529">
    <property type="term" value="P:asparagine biosynthetic process"/>
    <property type="evidence" value="ECO:0007669"/>
    <property type="project" value="UniProtKB-KW"/>
</dbReference>
<dbReference type="STRING" id="455432.AWN90_32295"/>
<dbReference type="PANTHER" id="PTHR43284">
    <property type="entry name" value="ASPARAGINE SYNTHETASE (GLUTAMINE-HYDROLYZING)"/>
    <property type="match status" value="1"/>
</dbReference>
<feature type="domain" description="Asparagine synthetase" evidence="5">
    <location>
        <begin position="96"/>
        <end position="479"/>
    </location>
</feature>
<name>A0A164MGJ9_9NOCA</name>
<comment type="pathway">
    <text evidence="1">Amino-acid biosynthesis; L-asparagine biosynthesis; L-asparagine from L-aspartate (L-Gln route): step 1/1.</text>
</comment>
<evidence type="ECO:0000259" key="5">
    <source>
        <dbReference type="Pfam" id="PF00733"/>
    </source>
</evidence>
<keyword evidence="3" id="KW-0061">Asparagine biosynthesis</keyword>
<evidence type="ECO:0000313" key="6">
    <source>
        <dbReference type="EMBL" id="KZM73340.1"/>
    </source>
</evidence>
<dbReference type="SUPFAM" id="SSF52402">
    <property type="entry name" value="Adenine nucleotide alpha hydrolases-like"/>
    <property type="match status" value="1"/>
</dbReference>
<dbReference type="InterPro" id="IPR001962">
    <property type="entry name" value="Asn_synthase"/>
</dbReference>
<dbReference type="Proteomes" id="UP000076512">
    <property type="component" value="Unassembled WGS sequence"/>
</dbReference>
<keyword evidence="7" id="KW-1185">Reference proteome</keyword>
<protein>
    <recommendedName>
        <fullName evidence="2">asparagine synthase (glutamine-hydrolyzing)</fullName>
        <ecNumber evidence="2">6.3.5.4</ecNumber>
    </recommendedName>
</protein>
<evidence type="ECO:0000256" key="3">
    <source>
        <dbReference type="ARBA" id="ARBA00022888"/>
    </source>
</evidence>
<proteinExistence type="predicted"/>
<dbReference type="EMBL" id="LWGR01000007">
    <property type="protein sequence ID" value="KZM73340.1"/>
    <property type="molecule type" value="Genomic_DNA"/>
</dbReference>
<gene>
    <name evidence="6" type="ORF">AWN90_32295</name>
</gene>
<keyword evidence="3" id="KW-0028">Amino-acid biosynthesis</keyword>
<evidence type="ECO:0000256" key="1">
    <source>
        <dbReference type="ARBA" id="ARBA00005187"/>
    </source>
</evidence>
<comment type="caution">
    <text evidence="6">The sequence shown here is derived from an EMBL/GenBank/DDBJ whole genome shotgun (WGS) entry which is preliminary data.</text>
</comment>
<evidence type="ECO:0000256" key="2">
    <source>
        <dbReference type="ARBA" id="ARBA00012737"/>
    </source>
</evidence>
<dbReference type="Gene3D" id="3.40.50.620">
    <property type="entry name" value="HUPs"/>
    <property type="match status" value="2"/>
</dbReference>
<dbReference type="EC" id="6.3.5.4" evidence="2"/>
<sequence>MRRIFYTQVEGVTVAADRADVLALVTGAELDEQLLAARLLMPQPAAPLARECLWRGIHHLPGDHWLMIDHHGAARFRRWWSPPEPEMPIAAGAAAVRDALAAAVDARVSAGGTVSSDLSGGLDSTSLCFLAAQSEARLITITKHWDEPGNEDMVFADRAARHLPGVERLVLDATQLPMMFDDVAEVGAPLDEPYFGVHDRARYVAIMRELATRGSRLHMSGVGGDEIVQAPASYLNDTMRRHPWMALMHARGFRARQRWPASTTLRGLMNRQSYRSWLADSADELSGKFVGAPLPGAWWYPVRMPPWATPDATLTARSVLRTRAEFAEPLATQRGQHAALGAALNTASGAAQAERILSRAGVPISFPYLDDRVVEACLAVRLHERTTPSAYKPVLKRAMSGLVPAEVLTRNTKDSCGTEWFRGIRQRRTELAALCDQSLLAERGLIDPGMFRAACLDPAPASTPLAAIEWTLACERWLQEVTRMSAQTPEMETP</sequence>
<evidence type="ECO:0000313" key="7">
    <source>
        <dbReference type="Proteomes" id="UP000076512"/>
    </source>
</evidence>
<dbReference type="GO" id="GO:0004066">
    <property type="term" value="F:asparagine synthase (glutamine-hydrolyzing) activity"/>
    <property type="evidence" value="ECO:0007669"/>
    <property type="project" value="UniProtKB-EC"/>
</dbReference>